<evidence type="ECO:0000259" key="6">
    <source>
        <dbReference type="Pfam" id="PF19289"/>
    </source>
</evidence>
<sequence>MTLNTVESTMLDQSGLGRDELHKILGLIATRDVDYADIYFQSCWHESLVLEDSIIKDGSFNIDRGVGVRAVAGEKTGFAYSDQINLLALTQSAKAARGIVRQGGNGKVQTFAPMASSGIYSPINPLGSFDKYQKIALLEEIDRYIRTKEPLVTEVSASINGVYEEVLVAALDGTYAADIRPLVRLSVTVLVEKGDKRERGSAGGGGRYGYETFLTEDSTGKSQAIFFADEAIRQALVNLEADAAPAGTMPIVLGAGWPGVLLHEAVGHGLEGDFNRKGSSMFAGQMGQQVTSPLCTIVDDGTLVNRRGSINIDDEGTPGQHNVLVEGGKLKGYMQDKLNARLMGVAPTGNGRRESYAHLPMPRMTNTYMLPGEHTPEEIIASVKNGIYAPNFGGGQVDITSGKFVFSASEAYLIENGKVTRPIKGATLIGSGIEAMQQVSMVGNDLDIDRGVGVCGKAGQSVPVGVGQPTLKIDSMTVGGTE</sequence>
<evidence type="ECO:0000259" key="5">
    <source>
        <dbReference type="Pfam" id="PF01523"/>
    </source>
</evidence>
<dbReference type="InterPro" id="IPR045570">
    <property type="entry name" value="Metalloprtase-TldD/E_cen_dom"/>
</dbReference>
<keyword evidence="4 8" id="KW-0482">Metalloprotease</keyword>
<dbReference type="Pfam" id="PF01523">
    <property type="entry name" value="PmbA_TldD_1st"/>
    <property type="match status" value="1"/>
</dbReference>
<evidence type="ECO:0000313" key="9">
    <source>
        <dbReference type="EMBL" id="PSW94052.1"/>
    </source>
</evidence>
<evidence type="ECO:0000256" key="2">
    <source>
        <dbReference type="ARBA" id="ARBA00022670"/>
    </source>
</evidence>
<dbReference type="NCBIfam" id="NF008006">
    <property type="entry name" value="PRK10735.1"/>
    <property type="match status" value="1"/>
</dbReference>
<proteinExistence type="inferred from homology"/>
<dbReference type="STRING" id="56192.UB38_12665"/>
<comment type="similarity">
    <text evidence="1">Belongs to the peptidase U62 family.</text>
</comment>
<reference evidence="8 11" key="1">
    <citation type="submission" date="2018-01" db="EMBL/GenBank/DDBJ databases">
        <title>Whole genome sequencing of Histamine producing bacteria.</title>
        <authorList>
            <person name="Butler K."/>
        </authorList>
    </citation>
    <scope>NUCLEOTIDE SEQUENCE [LARGE SCALE GENOMIC DNA]</scope>
    <source>
        <strain evidence="9 10">ATCC 51761</strain>
        <strain evidence="8 11">NCIMB 13481</strain>
    </source>
</reference>
<evidence type="ECO:0000313" key="8">
    <source>
        <dbReference type="EMBL" id="PSV96718.1"/>
    </source>
</evidence>
<dbReference type="InterPro" id="IPR051463">
    <property type="entry name" value="Peptidase_U62_metallo"/>
</dbReference>
<dbReference type="GO" id="GO:0006508">
    <property type="term" value="P:proteolysis"/>
    <property type="evidence" value="ECO:0007669"/>
    <property type="project" value="UniProtKB-KW"/>
</dbReference>
<comment type="caution">
    <text evidence="8">The sequence shown here is derived from an EMBL/GenBank/DDBJ whole genome shotgun (WGS) entry which is preliminary data.</text>
</comment>
<organism evidence="8 11">
    <name type="scientific">Photobacterium iliopiscarium</name>
    <dbReference type="NCBI Taxonomy" id="56192"/>
    <lineage>
        <taxon>Bacteria</taxon>
        <taxon>Pseudomonadati</taxon>
        <taxon>Pseudomonadota</taxon>
        <taxon>Gammaproteobacteria</taxon>
        <taxon>Vibrionales</taxon>
        <taxon>Vibrionaceae</taxon>
        <taxon>Photobacterium</taxon>
    </lineage>
</organism>
<dbReference type="GO" id="GO:0008237">
    <property type="term" value="F:metallopeptidase activity"/>
    <property type="evidence" value="ECO:0007669"/>
    <property type="project" value="UniProtKB-KW"/>
</dbReference>
<dbReference type="PANTHER" id="PTHR30624">
    <property type="entry name" value="UNCHARACTERIZED PROTEIN TLDD AND PMBA"/>
    <property type="match status" value="1"/>
</dbReference>
<name>A0A0D8PVT9_9GAMM</name>
<dbReference type="EMBL" id="PYOP01000024">
    <property type="protein sequence ID" value="PSW94052.1"/>
    <property type="molecule type" value="Genomic_DNA"/>
</dbReference>
<evidence type="ECO:0000313" key="11">
    <source>
        <dbReference type="Proteomes" id="UP000241954"/>
    </source>
</evidence>
<dbReference type="PIRSF" id="PIRSF004919">
    <property type="entry name" value="TldD"/>
    <property type="match status" value="1"/>
</dbReference>
<dbReference type="Pfam" id="PF19289">
    <property type="entry name" value="PmbA_TldD_3rd"/>
    <property type="match status" value="1"/>
</dbReference>
<dbReference type="PANTHER" id="PTHR30624:SF4">
    <property type="entry name" value="METALLOPROTEASE TLDD"/>
    <property type="match status" value="1"/>
</dbReference>
<evidence type="ECO:0000256" key="3">
    <source>
        <dbReference type="ARBA" id="ARBA00022801"/>
    </source>
</evidence>
<dbReference type="EMBL" id="PYLW01000010">
    <property type="protein sequence ID" value="PSV96718.1"/>
    <property type="molecule type" value="Genomic_DNA"/>
</dbReference>
<keyword evidence="3" id="KW-0378">Hydrolase</keyword>
<dbReference type="InterPro" id="IPR045569">
    <property type="entry name" value="Metalloprtase-TldD/E_C"/>
</dbReference>
<dbReference type="AlphaFoldDB" id="A0A0D8PVT9"/>
<dbReference type="Pfam" id="PF19290">
    <property type="entry name" value="PmbA_TldD_2nd"/>
    <property type="match status" value="1"/>
</dbReference>
<dbReference type="Proteomes" id="UP000241190">
    <property type="component" value="Unassembled WGS sequence"/>
</dbReference>
<keyword evidence="2 8" id="KW-0645">Protease</keyword>
<dbReference type="InterPro" id="IPR002510">
    <property type="entry name" value="Metalloprtase-TldD/E_N"/>
</dbReference>
<evidence type="ECO:0000259" key="7">
    <source>
        <dbReference type="Pfam" id="PF19290"/>
    </source>
</evidence>
<evidence type="ECO:0000256" key="1">
    <source>
        <dbReference type="ARBA" id="ARBA00005836"/>
    </source>
</evidence>
<dbReference type="RefSeq" id="WP_045037532.1">
    <property type="nucleotide sequence ID" value="NZ_JZSR01000023.1"/>
</dbReference>
<feature type="domain" description="Metalloprotease TldD/E N-terminal" evidence="5">
    <location>
        <begin position="36"/>
        <end position="96"/>
    </location>
</feature>
<evidence type="ECO:0000313" key="10">
    <source>
        <dbReference type="Proteomes" id="UP000241190"/>
    </source>
</evidence>
<dbReference type="Proteomes" id="UP000241954">
    <property type="component" value="Unassembled WGS sequence"/>
</dbReference>
<dbReference type="InterPro" id="IPR025502">
    <property type="entry name" value="TldD"/>
</dbReference>
<accession>A0A0D8PVT9</accession>
<dbReference type="InterPro" id="IPR036059">
    <property type="entry name" value="TldD/PmbA_sf"/>
</dbReference>
<dbReference type="GO" id="GO:0005829">
    <property type="term" value="C:cytosol"/>
    <property type="evidence" value="ECO:0007669"/>
    <property type="project" value="TreeGrafter"/>
</dbReference>
<dbReference type="Gene3D" id="3.30.2290.10">
    <property type="entry name" value="PmbA/TldD superfamily"/>
    <property type="match status" value="1"/>
</dbReference>
<feature type="domain" description="Metalloprotease TldD/E central" evidence="7">
    <location>
        <begin position="125"/>
        <end position="239"/>
    </location>
</feature>
<keyword evidence="10" id="KW-1185">Reference proteome</keyword>
<protein>
    <submittedName>
        <fullName evidence="8">Metalloprotease TldD</fullName>
    </submittedName>
</protein>
<dbReference type="SUPFAM" id="SSF111283">
    <property type="entry name" value="Putative modulator of DNA gyrase, PmbA/TldD"/>
    <property type="match status" value="1"/>
</dbReference>
<feature type="domain" description="Metalloprotease TldD/E C-terminal" evidence="6">
    <location>
        <begin position="247"/>
        <end position="480"/>
    </location>
</feature>
<gene>
    <name evidence="8" type="ORF">C9I88_10785</name>
    <name evidence="9" type="ORF">C9J52_14065</name>
</gene>
<evidence type="ECO:0000256" key="4">
    <source>
        <dbReference type="ARBA" id="ARBA00023049"/>
    </source>
</evidence>
<dbReference type="InterPro" id="IPR035068">
    <property type="entry name" value="TldD/PmbA_N"/>
</dbReference>